<dbReference type="Pfam" id="PF21365">
    <property type="entry name" value="Glyco_hydro_31_3rd"/>
    <property type="match status" value="1"/>
</dbReference>
<feature type="domain" description="Glycoside hydrolase family 31 TIM barrel" evidence="4">
    <location>
        <begin position="211"/>
        <end position="522"/>
    </location>
</feature>
<protein>
    <submittedName>
        <fullName evidence="7">DUF5110 domain-containing protein</fullName>
    </submittedName>
</protein>
<dbReference type="InterPro" id="IPR051816">
    <property type="entry name" value="Glycosyl_Hydrolase_31"/>
</dbReference>
<dbReference type="Proteomes" id="UP001204015">
    <property type="component" value="Unassembled WGS sequence"/>
</dbReference>
<evidence type="ECO:0000259" key="4">
    <source>
        <dbReference type="Pfam" id="PF01055"/>
    </source>
</evidence>
<gene>
    <name evidence="7" type="ORF">NG821_07405</name>
</gene>
<dbReference type="CDD" id="cd06595">
    <property type="entry name" value="GH31_u1"/>
    <property type="match status" value="1"/>
</dbReference>
<comment type="caution">
    <text evidence="7">The sequence shown here is derived from an EMBL/GenBank/DDBJ whole genome shotgun (WGS) entry which is preliminary data.</text>
</comment>
<keyword evidence="2" id="KW-0378">Hydrolase</keyword>
<dbReference type="InterPro" id="IPR013780">
    <property type="entry name" value="Glyco_hydro_b"/>
</dbReference>
<feature type="signal peptide" evidence="3">
    <location>
        <begin position="1"/>
        <end position="26"/>
    </location>
</feature>
<name>A0ABT1BX64_9BACT</name>
<reference evidence="7 8" key="1">
    <citation type="submission" date="2022-06" db="EMBL/GenBank/DDBJ databases">
        <title>A taxonomic note on the genus Prevotella: Description of four novel genera and emended description of the genera Hallella and Xylanibacter.</title>
        <authorList>
            <person name="Hitch T.C.A."/>
        </authorList>
    </citation>
    <scope>NUCLEOTIDE SEQUENCE [LARGE SCALE GENOMIC DNA]</scope>
    <source>
        <strain evidence="7 8">DSM 100619</strain>
    </source>
</reference>
<dbReference type="InterPro" id="IPR033403">
    <property type="entry name" value="DUF5110"/>
</dbReference>
<dbReference type="EMBL" id="JAMXLY010000024">
    <property type="protein sequence ID" value="MCO6025665.1"/>
    <property type="molecule type" value="Genomic_DNA"/>
</dbReference>
<feature type="domain" description="DUF5110" evidence="5">
    <location>
        <begin position="639"/>
        <end position="710"/>
    </location>
</feature>
<keyword evidence="8" id="KW-1185">Reference proteome</keyword>
<dbReference type="RefSeq" id="WP_252761022.1">
    <property type="nucleotide sequence ID" value="NZ_JAMXLY010000024.1"/>
</dbReference>
<evidence type="ECO:0000256" key="1">
    <source>
        <dbReference type="ARBA" id="ARBA00007806"/>
    </source>
</evidence>
<dbReference type="Gene3D" id="2.60.40.1180">
    <property type="entry name" value="Golgi alpha-mannosidase II"/>
    <property type="match status" value="2"/>
</dbReference>
<evidence type="ECO:0000259" key="6">
    <source>
        <dbReference type="Pfam" id="PF21365"/>
    </source>
</evidence>
<dbReference type="InterPro" id="IPR000322">
    <property type="entry name" value="Glyco_hydro_31_TIM"/>
</dbReference>
<dbReference type="SUPFAM" id="SSF51011">
    <property type="entry name" value="Glycosyl hydrolase domain"/>
    <property type="match status" value="1"/>
</dbReference>
<dbReference type="InterPro" id="IPR048395">
    <property type="entry name" value="Glyco_hydro_31_C"/>
</dbReference>
<proteinExistence type="inferred from homology"/>
<evidence type="ECO:0000256" key="3">
    <source>
        <dbReference type="SAM" id="SignalP"/>
    </source>
</evidence>
<comment type="similarity">
    <text evidence="1 2">Belongs to the glycosyl hydrolase 31 family.</text>
</comment>
<evidence type="ECO:0000256" key="2">
    <source>
        <dbReference type="RuleBase" id="RU361185"/>
    </source>
</evidence>
<dbReference type="PANTHER" id="PTHR43863:SF2">
    <property type="entry name" value="MALTASE-GLUCOAMYLASE"/>
    <property type="match status" value="1"/>
</dbReference>
<dbReference type="PROSITE" id="PS51257">
    <property type="entry name" value="PROKAR_LIPOPROTEIN"/>
    <property type="match status" value="1"/>
</dbReference>
<evidence type="ECO:0000313" key="7">
    <source>
        <dbReference type="EMBL" id="MCO6025665.1"/>
    </source>
</evidence>
<dbReference type="Pfam" id="PF01055">
    <property type="entry name" value="Glyco_hydro_31_2nd"/>
    <property type="match status" value="1"/>
</dbReference>
<feature type="domain" description="Glycosyl hydrolase family 31 C-terminal" evidence="6">
    <location>
        <begin position="533"/>
        <end position="622"/>
    </location>
</feature>
<dbReference type="SUPFAM" id="SSF51445">
    <property type="entry name" value="(Trans)glycosidases"/>
    <property type="match status" value="1"/>
</dbReference>
<evidence type="ECO:0000313" key="8">
    <source>
        <dbReference type="Proteomes" id="UP001204015"/>
    </source>
</evidence>
<keyword evidence="3" id="KW-0732">Signal</keyword>
<dbReference type="Gene3D" id="3.20.20.80">
    <property type="entry name" value="Glycosidases"/>
    <property type="match status" value="1"/>
</dbReference>
<dbReference type="Pfam" id="PF17137">
    <property type="entry name" value="DUF5110"/>
    <property type="match status" value="1"/>
</dbReference>
<dbReference type="PANTHER" id="PTHR43863">
    <property type="entry name" value="HYDROLASE, PUTATIVE (AFU_ORTHOLOGUE AFUA_1G03140)-RELATED"/>
    <property type="match status" value="1"/>
</dbReference>
<organism evidence="7 8">
    <name type="scientific">Segatella cerevisiae</name>
    <dbReference type="NCBI Taxonomy" id="2053716"/>
    <lineage>
        <taxon>Bacteria</taxon>
        <taxon>Pseudomonadati</taxon>
        <taxon>Bacteroidota</taxon>
        <taxon>Bacteroidia</taxon>
        <taxon>Bacteroidales</taxon>
        <taxon>Prevotellaceae</taxon>
        <taxon>Segatella</taxon>
    </lineage>
</organism>
<feature type="chain" id="PRO_5047056172" evidence="3">
    <location>
        <begin position="27"/>
        <end position="757"/>
    </location>
</feature>
<accession>A0ABT1BX64</accession>
<evidence type="ECO:0000259" key="5">
    <source>
        <dbReference type="Pfam" id="PF17137"/>
    </source>
</evidence>
<sequence length="757" mass="87381">MVIKRIRIKRIVFLLVIVFACSSVQAKTFSNPIVFGNNRITLITPTLFRLEYAEDGKFIDAPTMFAYNDRSKHLLKDFQVRDLGNGRYEITTSALRMVYDHDDFPFGIHNFNVFYQCDGKEKKFTNRNIQKGNLGGAISTLDRVDHEIPLNEGILSQDGWYIIDDEGQDLLINDWLSQRPSTHVQDQYCFVYGNDYHAALRDLGAISGNVPMTRKYMHGIWYCRYWDYTSQDYIDLLNGYKVHDFPLDNMVFDMGWHTKNAKIGTGHAGSRSWTGYTWNTKLISDPQKLIKIFHDHHVTISLNDHPHDGIRPNESMYTEFMENMHATPQDIARGKNILFNMGDSIYMKNFFKAAHGGSEKIGVDFWWLDWQQNYLYDYVRGTHTKSLAWINKLYYDHSVSANRRGANYSRWAGFGSQRYPIQFSGDAVANWNMLAFEVKLTSTSGNAGCYYWAHDIGGFYGGKDPEMYARWTQFGSVSAALRVHSAKSSNIDRRPWLWGNAVLPSLRKSYHLRSQLMPYIYSSVWETHCTMVPLNRAMYIDYNDDQRAYNNPQEFMLGDLLLVAPITSPGKGERKIASQKVWFPGKEIWYDYFDSKAYKGGTEISMEKDINEFPLFVKGGYLLPLQPYTQRPASTPLKELILRCYPGEDGCNNIYTLYEDDGISRDYERGKYSLTELCYRQLGKRVKIIISGAKGSYNGQVKQRSYLIELPATKIQGKVMTNTGKAIVITDRDNGINRIFIKKEPIDKDVIIKFSMK</sequence>
<dbReference type="InterPro" id="IPR017853">
    <property type="entry name" value="GH"/>
</dbReference>
<keyword evidence="2" id="KW-0326">Glycosidase</keyword>